<comment type="caution">
    <text evidence="3">The sequence shown here is derived from an EMBL/GenBank/DDBJ whole genome shotgun (WGS) entry which is preliminary data.</text>
</comment>
<dbReference type="Proteomes" id="UP001155059">
    <property type="component" value="Unassembled WGS sequence"/>
</dbReference>
<reference evidence="3 4" key="1">
    <citation type="journal article" date="2022" name="Int. J. Syst. Evol. Microbiol.">
        <title>Pseudomonas aegrilactucae sp. nov. and Pseudomonas morbosilactucae sp. nov., pathogens causing bacterial rot of lettuce in Japan.</title>
        <authorList>
            <person name="Sawada H."/>
            <person name="Fujikawa T."/>
            <person name="Satou M."/>
        </authorList>
    </citation>
    <scope>NUCLEOTIDE SEQUENCE [LARGE SCALE GENOMIC DNA]</scope>
    <source>
        <strain evidence="3 4">MAFF 302030</strain>
    </source>
</reference>
<name>A0A9X1YPK7_9PSED</name>
<proteinExistence type="predicted"/>
<dbReference type="InterPro" id="IPR046148">
    <property type="entry name" value="Septknot"/>
</dbReference>
<keyword evidence="1" id="KW-0732">Signal</keyword>
<dbReference type="Pfam" id="PF19647">
    <property type="entry name" value="Septknot"/>
    <property type="match status" value="1"/>
</dbReference>
<dbReference type="RefSeq" id="WP_268264179.1">
    <property type="nucleotide sequence ID" value="NZ_JALQCW010000003.1"/>
</dbReference>
<feature type="domain" description="7(1) septoil knot" evidence="2">
    <location>
        <begin position="27"/>
        <end position="98"/>
    </location>
</feature>
<evidence type="ECO:0000259" key="2">
    <source>
        <dbReference type="Pfam" id="PF19647"/>
    </source>
</evidence>
<feature type="chain" id="PRO_5040859490" description="7(1) septoil knot domain-containing protein" evidence="1">
    <location>
        <begin position="20"/>
        <end position="99"/>
    </location>
</feature>
<sequence length="99" mass="11096">MWKTASLSLLMIACSSAWAASSVDVSRIYGNIHFVDSFPDYKVKVVHSFPDLKVKQVNAFADSPGEWKIVNSFPDYKVQIVDSFPDFTIQYVDAFPGVN</sequence>
<organism evidence="3 4">
    <name type="scientific">Pseudomonas morbosilactucae</name>
    <dbReference type="NCBI Taxonomy" id="2938197"/>
    <lineage>
        <taxon>Bacteria</taxon>
        <taxon>Pseudomonadati</taxon>
        <taxon>Pseudomonadota</taxon>
        <taxon>Gammaproteobacteria</taxon>
        <taxon>Pseudomonadales</taxon>
        <taxon>Pseudomonadaceae</taxon>
        <taxon>Pseudomonas</taxon>
    </lineage>
</organism>
<evidence type="ECO:0000313" key="4">
    <source>
        <dbReference type="Proteomes" id="UP001155059"/>
    </source>
</evidence>
<evidence type="ECO:0000256" key="1">
    <source>
        <dbReference type="SAM" id="SignalP"/>
    </source>
</evidence>
<evidence type="ECO:0000313" key="3">
    <source>
        <dbReference type="EMBL" id="MCK9796333.1"/>
    </source>
</evidence>
<reference evidence="3 4" key="2">
    <citation type="journal article" date="2023" name="Plant Pathol.">
        <title>Dismantling and reorganizing Pseudomonas marginalis sensu#lato.</title>
        <authorList>
            <person name="Sawada H."/>
            <person name="Fujikawa T."/>
            <person name="Satou M."/>
        </authorList>
    </citation>
    <scope>NUCLEOTIDE SEQUENCE [LARGE SCALE GENOMIC DNA]</scope>
    <source>
        <strain evidence="3 4">MAFF 302030</strain>
    </source>
</reference>
<gene>
    <name evidence="3" type="ORF">M1B34_00855</name>
</gene>
<dbReference type="EMBL" id="JALQCW010000003">
    <property type="protein sequence ID" value="MCK9796333.1"/>
    <property type="molecule type" value="Genomic_DNA"/>
</dbReference>
<dbReference type="AlphaFoldDB" id="A0A9X1YPK7"/>
<accession>A0A9X1YPK7</accession>
<feature type="signal peptide" evidence="1">
    <location>
        <begin position="1"/>
        <end position="19"/>
    </location>
</feature>
<protein>
    <recommendedName>
        <fullName evidence="2">7(1) septoil knot domain-containing protein</fullName>
    </recommendedName>
</protein>